<proteinExistence type="predicted"/>
<dbReference type="Proteomes" id="UP000887577">
    <property type="component" value="Unplaced"/>
</dbReference>
<dbReference type="PANTHER" id="PTHR31507">
    <property type="entry name" value="PROTEIN CBG15923"/>
    <property type="match status" value="1"/>
</dbReference>
<feature type="signal peptide" evidence="1">
    <location>
        <begin position="1"/>
        <end position="20"/>
    </location>
</feature>
<dbReference type="PANTHER" id="PTHR31507:SF3">
    <property type="entry name" value="TIL DOMAIN-CONTAINING PROTEIN"/>
    <property type="match status" value="1"/>
</dbReference>
<evidence type="ECO:0000313" key="2">
    <source>
        <dbReference type="Proteomes" id="UP000887577"/>
    </source>
</evidence>
<accession>A0A914Z0X4</accession>
<reference evidence="3" key="1">
    <citation type="submission" date="2022-11" db="UniProtKB">
        <authorList>
            <consortium name="WormBaseParasite"/>
        </authorList>
    </citation>
    <scope>IDENTIFICATION</scope>
</reference>
<dbReference type="AlphaFoldDB" id="A0A914Z0X4"/>
<dbReference type="WBParaSite" id="PSU_v2.g5538.t1">
    <property type="protein sequence ID" value="PSU_v2.g5538.t1"/>
    <property type="gene ID" value="PSU_v2.g5538"/>
</dbReference>
<dbReference type="PROSITE" id="PS50092">
    <property type="entry name" value="TSP1"/>
    <property type="match status" value="4"/>
</dbReference>
<dbReference type="SMART" id="SM00209">
    <property type="entry name" value="TSP1"/>
    <property type="match status" value="4"/>
</dbReference>
<name>A0A914Z0X4_9BILA</name>
<dbReference type="SUPFAM" id="SSF82895">
    <property type="entry name" value="TSP-1 type 1 repeat"/>
    <property type="match status" value="1"/>
</dbReference>
<keyword evidence="1" id="KW-0732">Signal</keyword>
<dbReference type="Gene3D" id="2.20.100.10">
    <property type="entry name" value="Thrombospondin type-1 (TSP1) repeat"/>
    <property type="match status" value="2"/>
</dbReference>
<organism evidence="2 3">
    <name type="scientific">Panagrolaimus superbus</name>
    <dbReference type="NCBI Taxonomy" id="310955"/>
    <lineage>
        <taxon>Eukaryota</taxon>
        <taxon>Metazoa</taxon>
        <taxon>Ecdysozoa</taxon>
        <taxon>Nematoda</taxon>
        <taxon>Chromadorea</taxon>
        <taxon>Rhabditida</taxon>
        <taxon>Tylenchina</taxon>
        <taxon>Panagrolaimomorpha</taxon>
        <taxon>Panagrolaimoidea</taxon>
        <taxon>Panagrolaimidae</taxon>
        <taxon>Panagrolaimus</taxon>
    </lineage>
</organism>
<evidence type="ECO:0000256" key="1">
    <source>
        <dbReference type="SAM" id="SignalP"/>
    </source>
</evidence>
<keyword evidence="2" id="KW-1185">Reference proteome</keyword>
<feature type="chain" id="PRO_5037363711" evidence="1">
    <location>
        <begin position="21"/>
        <end position="385"/>
    </location>
</feature>
<dbReference type="InterPro" id="IPR000884">
    <property type="entry name" value="TSP1_rpt"/>
</dbReference>
<dbReference type="Pfam" id="PF00090">
    <property type="entry name" value="TSP_1"/>
    <property type="match status" value="3"/>
</dbReference>
<dbReference type="InterPro" id="IPR036383">
    <property type="entry name" value="TSP1_rpt_sf"/>
</dbReference>
<sequence length="385" mass="40245">MSYKLILSFLIVITPKIAFGCISQWSNWEVTIPCSDYCGGGFNATYTRTCLNSSICPCSGPTTATKACNQNVCKLPRNSCFGSLKALPSNGDVICTTLDAINVIDPYPNTYPCCPPQGIWGSWIEASCNDTCGGYGISNSRRRICLTESAGCPCIGNSTQVSSPCNLLPCSDRAPCAAGFTLSVVGGVILCVNNETLPIRPSTCCPPFGVWEMWGSWSACSSMCGGCAQASRTRTCASEKYGCPCDNSTTTETQSCNRNACSTGTKCCSPLIPFTLSSGEVLCYLPTVNISTPTTPATPTSTAGTGAWSEWSIASCSASCGLCGHVIKKRVCQSGASCTGENQMNTTQICGGPTLCPLGLGLPSCCAPSSRAIVGDEFRCILPSK</sequence>
<protein>
    <submittedName>
        <fullName evidence="3">Uncharacterized protein</fullName>
    </submittedName>
</protein>
<evidence type="ECO:0000313" key="3">
    <source>
        <dbReference type="WBParaSite" id="PSU_v2.g5538.t1"/>
    </source>
</evidence>